<dbReference type="AlphaFoldDB" id="A0AAE1FKJ0"/>
<comment type="caution">
    <text evidence="1">The sequence shown here is derived from an EMBL/GenBank/DDBJ whole genome shotgun (WGS) entry which is preliminary data.</text>
</comment>
<name>A0AAE1FKJ0_PETCI</name>
<proteinExistence type="predicted"/>
<protein>
    <submittedName>
        <fullName evidence="1">Uncharacterized protein</fullName>
    </submittedName>
</protein>
<gene>
    <name evidence="1" type="ORF">Pcinc_019946</name>
</gene>
<accession>A0AAE1FKJ0</accession>
<reference evidence="1" key="1">
    <citation type="submission" date="2023-10" db="EMBL/GenBank/DDBJ databases">
        <title>Genome assemblies of two species of porcelain crab, Petrolisthes cinctipes and Petrolisthes manimaculis (Anomura: Porcellanidae).</title>
        <authorList>
            <person name="Angst P."/>
        </authorList>
    </citation>
    <scope>NUCLEOTIDE SEQUENCE</scope>
    <source>
        <strain evidence="1">PB745_01</strain>
        <tissue evidence="1">Gill</tissue>
    </source>
</reference>
<dbReference type="Proteomes" id="UP001286313">
    <property type="component" value="Unassembled WGS sequence"/>
</dbReference>
<keyword evidence="2" id="KW-1185">Reference proteome</keyword>
<dbReference type="EMBL" id="JAWQEG010002004">
    <property type="protein sequence ID" value="KAK3875165.1"/>
    <property type="molecule type" value="Genomic_DNA"/>
</dbReference>
<organism evidence="1 2">
    <name type="scientific">Petrolisthes cinctipes</name>
    <name type="common">Flat porcelain crab</name>
    <dbReference type="NCBI Taxonomy" id="88211"/>
    <lineage>
        <taxon>Eukaryota</taxon>
        <taxon>Metazoa</taxon>
        <taxon>Ecdysozoa</taxon>
        <taxon>Arthropoda</taxon>
        <taxon>Crustacea</taxon>
        <taxon>Multicrustacea</taxon>
        <taxon>Malacostraca</taxon>
        <taxon>Eumalacostraca</taxon>
        <taxon>Eucarida</taxon>
        <taxon>Decapoda</taxon>
        <taxon>Pleocyemata</taxon>
        <taxon>Anomura</taxon>
        <taxon>Galatheoidea</taxon>
        <taxon>Porcellanidae</taxon>
        <taxon>Petrolisthes</taxon>
    </lineage>
</organism>
<evidence type="ECO:0000313" key="2">
    <source>
        <dbReference type="Proteomes" id="UP001286313"/>
    </source>
</evidence>
<sequence length="109" mass="11756">MAKKKRDKDNTVHLKYGVNGNVFTISGTLEGGEVTVVSSSKDDGEGECAGGSTCVEGQQVKKEEEGEGQTMPSYCTILDPSPLQEVRLTNTTQEAEKKLCMIDFARPVV</sequence>
<evidence type="ECO:0000313" key="1">
    <source>
        <dbReference type="EMBL" id="KAK3875165.1"/>
    </source>
</evidence>